<evidence type="ECO:0000259" key="1">
    <source>
        <dbReference type="PROSITE" id="PS50878"/>
    </source>
</evidence>
<proteinExistence type="predicted"/>
<protein>
    <recommendedName>
        <fullName evidence="1">Reverse transcriptase domain-containing protein</fullName>
    </recommendedName>
</protein>
<dbReference type="EMBL" id="JAJSOF020000009">
    <property type="protein sequence ID" value="KAJ4446534.1"/>
    <property type="molecule type" value="Genomic_DNA"/>
</dbReference>
<dbReference type="PANTHER" id="PTHR47027">
    <property type="entry name" value="REVERSE TRANSCRIPTASE DOMAIN-CONTAINING PROTEIN"/>
    <property type="match status" value="1"/>
</dbReference>
<dbReference type="InterPro" id="IPR043502">
    <property type="entry name" value="DNA/RNA_pol_sf"/>
</dbReference>
<dbReference type="PROSITE" id="PS50878">
    <property type="entry name" value="RT_POL"/>
    <property type="match status" value="1"/>
</dbReference>
<sequence>MAGLCEDGNEPAGSLKAILPKVNNETIAALFEYAMSLLWPSGIKRENVLFVADAAPYMVKAAKKIETLYPKLIHLTCLAHGLHRVAEEIRISYKNVDNFISHLQQNKPRVKVRIEEMSEGSEIGRGVCQGCPLSPILFNIYLEDLVKKGFQNMGGVKVGGRRIKSIRFADDMVLLTEEEMILNDMRLELNDSCEQYGMKINANKTKSMVIGRKIQKINL</sequence>
<evidence type="ECO:0000313" key="2">
    <source>
        <dbReference type="EMBL" id="KAJ4446534.1"/>
    </source>
</evidence>
<comment type="caution">
    <text evidence="2">The sequence shown here is derived from an EMBL/GenBank/DDBJ whole genome shotgun (WGS) entry which is preliminary data.</text>
</comment>
<dbReference type="SUPFAM" id="SSF56672">
    <property type="entry name" value="DNA/RNA polymerases"/>
    <property type="match status" value="1"/>
</dbReference>
<feature type="domain" description="Reverse transcriptase" evidence="1">
    <location>
        <begin position="1"/>
        <end position="219"/>
    </location>
</feature>
<gene>
    <name evidence="2" type="ORF">ANN_13230</name>
</gene>
<evidence type="ECO:0000313" key="3">
    <source>
        <dbReference type="Proteomes" id="UP001148838"/>
    </source>
</evidence>
<dbReference type="PANTHER" id="PTHR47027:SF20">
    <property type="entry name" value="REVERSE TRANSCRIPTASE-LIKE PROTEIN WITH RNA-DIRECTED DNA POLYMERASE DOMAIN"/>
    <property type="match status" value="1"/>
</dbReference>
<name>A0ABQ8TJB6_PERAM</name>
<reference evidence="2 3" key="1">
    <citation type="journal article" date="2022" name="Allergy">
        <title>Genome assembly and annotation of Periplaneta americana reveal a comprehensive cockroach allergen profile.</title>
        <authorList>
            <person name="Wang L."/>
            <person name="Xiong Q."/>
            <person name="Saelim N."/>
            <person name="Wang L."/>
            <person name="Nong W."/>
            <person name="Wan A.T."/>
            <person name="Shi M."/>
            <person name="Liu X."/>
            <person name="Cao Q."/>
            <person name="Hui J.H.L."/>
            <person name="Sookrung N."/>
            <person name="Leung T.F."/>
            <person name="Tungtrongchitr A."/>
            <person name="Tsui S.K.W."/>
        </authorList>
    </citation>
    <scope>NUCLEOTIDE SEQUENCE [LARGE SCALE GENOMIC DNA]</scope>
    <source>
        <strain evidence="2">PWHHKU_190912</strain>
    </source>
</reference>
<dbReference type="InterPro" id="IPR000477">
    <property type="entry name" value="RT_dom"/>
</dbReference>
<dbReference type="Proteomes" id="UP001148838">
    <property type="component" value="Unassembled WGS sequence"/>
</dbReference>
<dbReference type="Pfam" id="PF00078">
    <property type="entry name" value="RVT_1"/>
    <property type="match status" value="1"/>
</dbReference>
<organism evidence="2 3">
    <name type="scientific">Periplaneta americana</name>
    <name type="common">American cockroach</name>
    <name type="synonym">Blatta americana</name>
    <dbReference type="NCBI Taxonomy" id="6978"/>
    <lineage>
        <taxon>Eukaryota</taxon>
        <taxon>Metazoa</taxon>
        <taxon>Ecdysozoa</taxon>
        <taxon>Arthropoda</taxon>
        <taxon>Hexapoda</taxon>
        <taxon>Insecta</taxon>
        <taxon>Pterygota</taxon>
        <taxon>Neoptera</taxon>
        <taxon>Polyneoptera</taxon>
        <taxon>Dictyoptera</taxon>
        <taxon>Blattodea</taxon>
        <taxon>Blattoidea</taxon>
        <taxon>Blattidae</taxon>
        <taxon>Blattinae</taxon>
        <taxon>Periplaneta</taxon>
    </lineage>
</organism>
<keyword evidence="3" id="KW-1185">Reference proteome</keyword>
<accession>A0ABQ8TJB6</accession>